<dbReference type="AlphaFoldDB" id="A0A179T2L1"/>
<dbReference type="EMBL" id="LWSG01000005">
    <property type="protein sequence ID" value="OAS88175.1"/>
    <property type="molecule type" value="Genomic_DNA"/>
</dbReference>
<dbReference type="InterPro" id="IPR006976">
    <property type="entry name" value="VanZ-like"/>
</dbReference>
<name>A0A179T2L1_9BACI</name>
<dbReference type="Proteomes" id="UP000078534">
    <property type="component" value="Unassembled WGS sequence"/>
</dbReference>
<evidence type="ECO:0000259" key="2">
    <source>
        <dbReference type="Pfam" id="PF04892"/>
    </source>
</evidence>
<gene>
    <name evidence="3" type="ORF">A6K24_17525</name>
</gene>
<evidence type="ECO:0000256" key="1">
    <source>
        <dbReference type="SAM" id="Phobius"/>
    </source>
</evidence>
<keyword evidence="1" id="KW-1133">Transmembrane helix</keyword>
<comment type="caution">
    <text evidence="3">The sequence shown here is derived from an EMBL/GenBank/DDBJ whole genome shotgun (WGS) entry which is preliminary data.</text>
</comment>
<reference evidence="4" key="1">
    <citation type="submission" date="2016-04" db="EMBL/GenBank/DDBJ databases">
        <authorList>
            <person name="Lyu Z."/>
            <person name="Lyu W."/>
        </authorList>
    </citation>
    <scope>NUCLEOTIDE SEQUENCE [LARGE SCALE GENOMIC DNA]</scope>
    <source>
        <strain evidence="4">C44</strain>
    </source>
</reference>
<keyword evidence="4" id="KW-1185">Reference proteome</keyword>
<dbReference type="NCBIfam" id="NF037970">
    <property type="entry name" value="vanZ_1"/>
    <property type="match status" value="1"/>
</dbReference>
<feature type="transmembrane region" description="Helical" evidence="1">
    <location>
        <begin position="112"/>
        <end position="132"/>
    </location>
</feature>
<keyword evidence="1" id="KW-0812">Transmembrane</keyword>
<evidence type="ECO:0000313" key="4">
    <source>
        <dbReference type="Proteomes" id="UP000078534"/>
    </source>
</evidence>
<dbReference type="Pfam" id="PF04892">
    <property type="entry name" value="VanZ"/>
    <property type="match status" value="1"/>
</dbReference>
<feature type="domain" description="VanZ-like" evidence="2">
    <location>
        <begin position="7"/>
        <end position="128"/>
    </location>
</feature>
<evidence type="ECO:0000313" key="3">
    <source>
        <dbReference type="EMBL" id="OAS88175.1"/>
    </source>
</evidence>
<organism evidence="3 4">
    <name type="scientific">Metabacillus litoralis</name>
    <dbReference type="NCBI Taxonomy" id="152268"/>
    <lineage>
        <taxon>Bacteria</taxon>
        <taxon>Bacillati</taxon>
        <taxon>Bacillota</taxon>
        <taxon>Bacilli</taxon>
        <taxon>Bacillales</taxon>
        <taxon>Bacillaceae</taxon>
        <taxon>Metabacillus</taxon>
    </lineage>
</organism>
<accession>A0A179T2L1</accession>
<dbReference type="OrthoDB" id="2659829at2"/>
<sequence>MKIFVVMLYIGILLMFICTESLFLFITEQELHFQFTRHPNLADFFLNDLRSLYDITYVIQKLGHFICFFFLAMLLYWALQRWLLVVLISVGFAFLTEVAQLFFSRSGRLLDVGYDVAGLILFILLYMCYRFVEWLYSKVFTSEVRRH</sequence>
<feature type="transmembrane region" description="Helical" evidence="1">
    <location>
        <begin position="55"/>
        <end position="76"/>
    </location>
</feature>
<feature type="transmembrane region" description="Helical" evidence="1">
    <location>
        <begin position="82"/>
        <end position="103"/>
    </location>
</feature>
<protein>
    <recommendedName>
        <fullName evidence="2">VanZ-like domain-containing protein</fullName>
    </recommendedName>
</protein>
<proteinExistence type="predicted"/>
<keyword evidence="1" id="KW-0472">Membrane</keyword>
<feature type="transmembrane region" description="Helical" evidence="1">
    <location>
        <begin position="6"/>
        <end position="27"/>
    </location>
</feature>